<dbReference type="RefSeq" id="WP_018122565.1">
    <property type="nucleotide sequence ID" value="NZ_CP115969.1"/>
</dbReference>
<feature type="transmembrane region" description="Helical" evidence="9">
    <location>
        <begin position="47"/>
        <end position="69"/>
    </location>
</feature>
<sequence>MRKRHLFLILIILSVISLFVGVLNISVRDVLTLNLTEIQLQTIFVSRVPRLVTILIAGASLSIAGLIMQKLSQNAFVSPTTAGTLESAKLGILVALLLFASSSPIVKMLLAFAFSLAGTFIFMKILNHIRYKDAVFVPLVGLMFGGIISSISTFIAYKYDLIQNISSWLLGDFSMVMSGRYELMYVSIPLMIVAYLYANQFAIAGLGEDFAKNLGLKYHQVVNIGLAIVAMITACVILTVGMIPFIGLIVPNIVSLYKGDNVRITLPYTALVGAIIVLVCDIVGRIIIHPYEIPISVTIGILGSTLFVWLLFKKAANT</sequence>
<comment type="subcellular location">
    <subcellularLocation>
        <location evidence="1">Cell membrane</location>
        <topology evidence="1">Multi-pass membrane protein</topology>
    </subcellularLocation>
</comment>
<evidence type="ECO:0000256" key="6">
    <source>
        <dbReference type="ARBA" id="ARBA00022989"/>
    </source>
</evidence>
<keyword evidence="6 9" id="KW-1133">Transmembrane helix</keyword>
<feature type="transmembrane region" description="Helical" evidence="9">
    <location>
        <begin position="266"/>
        <end position="287"/>
    </location>
</feature>
<evidence type="ECO:0000313" key="11">
    <source>
        <dbReference type="Proteomes" id="UP000680020"/>
    </source>
</evidence>
<dbReference type="AlphaFoldDB" id="A0AB35C283"/>
<evidence type="ECO:0000313" key="10">
    <source>
        <dbReference type="EMBL" id="MBS7824553.1"/>
    </source>
</evidence>
<feature type="transmembrane region" description="Helical" evidence="9">
    <location>
        <begin position="183"/>
        <end position="204"/>
    </location>
</feature>
<dbReference type="PANTHER" id="PTHR30472">
    <property type="entry name" value="FERRIC ENTEROBACTIN TRANSPORT SYSTEM PERMEASE PROTEIN"/>
    <property type="match status" value="1"/>
</dbReference>
<comment type="caution">
    <text evidence="10">The sequence shown here is derived from an EMBL/GenBank/DDBJ whole genome shotgun (WGS) entry which is preliminary data.</text>
</comment>
<accession>A0AB35C283</accession>
<dbReference type="GO" id="GO:0005886">
    <property type="term" value="C:plasma membrane"/>
    <property type="evidence" value="ECO:0007669"/>
    <property type="project" value="UniProtKB-SubCell"/>
</dbReference>
<keyword evidence="3" id="KW-0813">Transport</keyword>
<keyword evidence="7" id="KW-0408">Iron</keyword>
<dbReference type="EMBL" id="JAGIBU010000003">
    <property type="protein sequence ID" value="MBS7824553.1"/>
    <property type="molecule type" value="Genomic_DNA"/>
</dbReference>
<comment type="similarity">
    <text evidence="2">Belongs to the binding-protein-dependent transport system permease family. FecCD subfamily.</text>
</comment>
<evidence type="ECO:0000256" key="1">
    <source>
        <dbReference type="ARBA" id="ARBA00004651"/>
    </source>
</evidence>
<keyword evidence="8 9" id="KW-0472">Membrane</keyword>
<dbReference type="Gene3D" id="1.10.3470.10">
    <property type="entry name" value="ABC transporter involved in vitamin B12 uptake, BtuC"/>
    <property type="match status" value="1"/>
</dbReference>
<dbReference type="FunFam" id="1.10.3470.10:FF:000004">
    <property type="entry name" value="Iron compound ABC transporter, permease"/>
    <property type="match status" value="1"/>
</dbReference>
<feature type="transmembrane region" description="Helical" evidence="9">
    <location>
        <begin position="293"/>
        <end position="312"/>
    </location>
</feature>
<dbReference type="Pfam" id="PF01032">
    <property type="entry name" value="FecCD"/>
    <property type="match status" value="1"/>
</dbReference>
<reference evidence="10" key="1">
    <citation type="submission" date="2021-03" db="EMBL/GenBank/DDBJ databases">
        <title>Identification and antibiotic profiling of Wohlfahrtiimonas chitiniclastica, an underestimated human pathogen.</title>
        <authorList>
            <person name="Kopf A."/>
            <person name="Bunk B."/>
            <person name="Coldewey S."/>
            <person name="Gunzer F."/>
            <person name="Riedel T."/>
            <person name="Schroettner P."/>
        </authorList>
    </citation>
    <scope>NUCLEOTIDE SEQUENCE</scope>
    <source>
        <strain evidence="10">DSM 100917</strain>
    </source>
</reference>
<evidence type="ECO:0000256" key="8">
    <source>
        <dbReference type="ARBA" id="ARBA00023136"/>
    </source>
</evidence>
<protein>
    <submittedName>
        <fullName evidence="10">ABC transporter permease</fullName>
    </submittedName>
</protein>
<feature type="transmembrane region" description="Helical" evidence="9">
    <location>
        <begin position="224"/>
        <end position="254"/>
    </location>
</feature>
<feature type="transmembrane region" description="Helical" evidence="9">
    <location>
        <begin position="90"/>
        <end position="123"/>
    </location>
</feature>
<dbReference type="InterPro" id="IPR037294">
    <property type="entry name" value="ABC_BtuC-like"/>
</dbReference>
<evidence type="ECO:0000256" key="7">
    <source>
        <dbReference type="ARBA" id="ARBA00023004"/>
    </source>
</evidence>
<dbReference type="GO" id="GO:0022857">
    <property type="term" value="F:transmembrane transporter activity"/>
    <property type="evidence" value="ECO:0007669"/>
    <property type="project" value="InterPro"/>
</dbReference>
<evidence type="ECO:0000256" key="4">
    <source>
        <dbReference type="ARBA" id="ARBA00022475"/>
    </source>
</evidence>
<keyword evidence="4" id="KW-1003">Cell membrane</keyword>
<evidence type="ECO:0000256" key="9">
    <source>
        <dbReference type="SAM" id="Phobius"/>
    </source>
</evidence>
<feature type="transmembrane region" description="Helical" evidence="9">
    <location>
        <begin position="135"/>
        <end position="157"/>
    </location>
</feature>
<feature type="transmembrane region" description="Helical" evidence="9">
    <location>
        <begin position="7"/>
        <end position="27"/>
    </location>
</feature>
<evidence type="ECO:0000256" key="3">
    <source>
        <dbReference type="ARBA" id="ARBA00022448"/>
    </source>
</evidence>
<evidence type="ECO:0000256" key="2">
    <source>
        <dbReference type="ARBA" id="ARBA00007935"/>
    </source>
</evidence>
<dbReference type="Proteomes" id="UP000680020">
    <property type="component" value="Unassembled WGS sequence"/>
</dbReference>
<keyword evidence="5 9" id="KW-0812">Transmembrane</keyword>
<name>A0AB35C283_9GAMM</name>
<evidence type="ECO:0000256" key="5">
    <source>
        <dbReference type="ARBA" id="ARBA00022692"/>
    </source>
</evidence>
<gene>
    <name evidence="10" type="ORF">J7561_04970</name>
</gene>
<dbReference type="GO" id="GO:0033214">
    <property type="term" value="P:siderophore-iron import into cell"/>
    <property type="evidence" value="ECO:0007669"/>
    <property type="project" value="TreeGrafter"/>
</dbReference>
<dbReference type="SUPFAM" id="SSF81345">
    <property type="entry name" value="ABC transporter involved in vitamin B12 uptake, BtuC"/>
    <property type="match status" value="1"/>
</dbReference>
<dbReference type="CDD" id="cd06550">
    <property type="entry name" value="TM_ABC_iron-siderophores_like"/>
    <property type="match status" value="1"/>
</dbReference>
<organism evidence="10 11">
    <name type="scientific">Wohlfahrtiimonas chitiniclastica</name>
    <dbReference type="NCBI Taxonomy" id="400946"/>
    <lineage>
        <taxon>Bacteria</taxon>
        <taxon>Pseudomonadati</taxon>
        <taxon>Pseudomonadota</taxon>
        <taxon>Gammaproteobacteria</taxon>
        <taxon>Cardiobacteriales</taxon>
        <taxon>Ignatzschineriaceae</taxon>
        <taxon>Wohlfahrtiimonas</taxon>
    </lineage>
</organism>
<dbReference type="InterPro" id="IPR000522">
    <property type="entry name" value="ABC_transptr_permease_BtuC"/>
</dbReference>
<dbReference type="GeneID" id="58264004"/>
<proteinExistence type="inferred from homology"/>
<dbReference type="PANTHER" id="PTHR30472:SF27">
    <property type="entry name" value="PETROBACTIN IMPORT SYSTEM PERMEASE PROTEIN YCLN"/>
    <property type="match status" value="1"/>
</dbReference>